<dbReference type="Proteomes" id="UP001415857">
    <property type="component" value="Unassembled WGS sequence"/>
</dbReference>
<organism evidence="1 2">
    <name type="scientific">Liquidambar formosana</name>
    <name type="common">Formosan gum</name>
    <dbReference type="NCBI Taxonomy" id="63359"/>
    <lineage>
        <taxon>Eukaryota</taxon>
        <taxon>Viridiplantae</taxon>
        <taxon>Streptophyta</taxon>
        <taxon>Embryophyta</taxon>
        <taxon>Tracheophyta</taxon>
        <taxon>Spermatophyta</taxon>
        <taxon>Magnoliopsida</taxon>
        <taxon>eudicotyledons</taxon>
        <taxon>Gunneridae</taxon>
        <taxon>Pentapetalae</taxon>
        <taxon>Saxifragales</taxon>
        <taxon>Altingiaceae</taxon>
        <taxon>Liquidambar</taxon>
    </lineage>
</organism>
<evidence type="ECO:0000313" key="2">
    <source>
        <dbReference type="Proteomes" id="UP001415857"/>
    </source>
</evidence>
<dbReference type="InterPro" id="IPR020835">
    <property type="entry name" value="Catalase_sf"/>
</dbReference>
<dbReference type="PANTHER" id="PTHR42841">
    <property type="entry name" value="AMINE OXIDASE"/>
    <property type="match status" value="1"/>
</dbReference>
<gene>
    <name evidence="1" type="ORF">L1049_019127</name>
</gene>
<keyword evidence="2" id="KW-1185">Reference proteome</keyword>
<dbReference type="Gene3D" id="2.40.180.10">
    <property type="entry name" value="Catalase core domain"/>
    <property type="match status" value="1"/>
</dbReference>
<evidence type="ECO:0000313" key="1">
    <source>
        <dbReference type="EMBL" id="KAK9274313.1"/>
    </source>
</evidence>
<proteinExistence type="predicted"/>
<comment type="caution">
    <text evidence="1">The sequence shown here is derived from an EMBL/GenBank/DDBJ whole genome shotgun (WGS) entry which is preliminary data.</text>
</comment>
<dbReference type="GO" id="GO:0020037">
    <property type="term" value="F:heme binding"/>
    <property type="evidence" value="ECO:0007669"/>
    <property type="project" value="InterPro"/>
</dbReference>
<accession>A0AAP0WNG0</accession>
<protein>
    <submittedName>
        <fullName evidence="1">Uncharacterized protein</fullName>
    </submittedName>
</protein>
<name>A0AAP0WNG0_LIQFO</name>
<dbReference type="AlphaFoldDB" id="A0AAP0WNG0"/>
<dbReference type="EMBL" id="JBBPBK010000012">
    <property type="protein sequence ID" value="KAK9274313.1"/>
    <property type="molecule type" value="Genomic_DNA"/>
</dbReference>
<sequence length="172" mass="18594">MHSVLQKGGVYIGSKNPIMIKNTTHALDERIEEMDTLYKRIVGNLAANLAATTLKVKSRYFHRIGVSGKGLLKIYDNIKGLPDHKIFCPGKSYPVIIRHSNSLSADDDARIDARGAAVRILPDEAGDGSPLLDLTLKTGKAFYARTIGDFATWLVVWACCEGGACKASSACA</sequence>
<dbReference type="SUPFAM" id="SSF56634">
    <property type="entry name" value="Heme-dependent catalase-like"/>
    <property type="match status" value="1"/>
</dbReference>
<reference evidence="1 2" key="1">
    <citation type="journal article" date="2024" name="Plant J.">
        <title>Genome sequences and population genomics reveal climatic adaptation and genomic divergence between two closely related sweetgum species.</title>
        <authorList>
            <person name="Xu W.Q."/>
            <person name="Ren C.Q."/>
            <person name="Zhang X.Y."/>
            <person name="Comes H.P."/>
            <person name="Liu X.H."/>
            <person name="Li Y.G."/>
            <person name="Kettle C.J."/>
            <person name="Jalonen R."/>
            <person name="Gaisberger H."/>
            <person name="Ma Y.Z."/>
            <person name="Qiu Y.X."/>
        </authorList>
    </citation>
    <scope>NUCLEOTIDE SEQUENCE [LARGE SCALE GENOMIC DNA]</scope>
    <source>
        <strain evidence="1">Hangzhou</strain>
    </source>
</reference>